<organism evidence="1 2">
    <name type="scientific">Clonostachys rhizophaga</name>
    <dbReference type="NCBI Taxonomy" id="160324"/>
    <lineage>
        <taxon>Eukaryota</taxon>
        <taxon>Fungi</taxon>
        <taxon>Dikarya</taxon>
        <taxon>Ascomycota</taxon>
        <taxon>Pezizomycotina</taxon>
        <taxon>Sordariomycetes</taxon>
        <taxon>Hypocreomycetidae</taxon>
        <taxon>Hypocreales</taxon>
        <taxon>Bionectriaceae</taxon>
        <taxon>Clonostachys</taxon>
    </lineage>
</organism>
<dbReference type="AlphaFoldDB" id="A0A9N9VUW8"/>
<keyword evidence="2" id="KW-1185">Reference proteome</keyword>
<sequence>MGFLSALMIADFDLVTASKNVRQGFINHVLDIMDVKKRDRIKSVVGIRDKLEPFVGNPFRALPTVLFATRLGNSMDLVAKFRNVMTNV</sequence>
<evidence type="ECO:0000313" key="1">
    <source>
        <dbReference type="EMBL" id="CAH0030819.1"/>
    </source>
</evidence>
<comment type="caution">
    <text evidence="1">The sequence shown here is derived from an EMBL/GenBank/DDBJ whole genome shotgun (WGS) entry which is preliminary data.</text>
</comment>
<evidence type="ECO:0000313" key="2">
    <source>
        <dbReference type="Proteomes" id="UP000696573"/>
    </source>
</evidence>
<proteinExistence type="predicted"/>
<dbReference type="Proteomes" id="UP000696573">
    <property type="component" value="Unassembled WGS sequence"/>
</dbReference>
<gene>
    <name evidence="1" type="ORF">CRHIZ90672A_00009657</name>
</gene>
<reference evidence="1" key="1">
    <citation type="submission" date="2021-10" db="EMBL/GenBank/DDBJ databases">
        <authorList>
            <person name="Piombo E."/>
        </authorList>
    </citation>
    <scope>NUCLEOTIDE SEQUENCE</scope>
</reference>
<protein>
    <submittedName>
        <fullName evidence="1">Uncharacterized protein</fullName>
    </submittedName>
</protein>
<accession>A0A9N9VUW8</accession>
<dbReference type="EMBL" id="CABFNQ020000741">
    <property type="protein sequence ID" value="CAH0030819.1"/>
    <property type="molecule type" value="Genomic_DNA"/>
</dbReference>
<name>A0A9N9VUW8_9HYPO</name>